<proteinExistence type="predicted"/>
<evidence type="ECO:0000313" key="2">
    <source>
        <dbReference type="EMBL" id="SFV91028.1"/>
    </source>
</evidence>
<reference evidence="2" key="1">
    <citation type="submission" date="2016-10" db="EMBL/GenBank/DDBJ databases">
        <authorList>
            <person name="de Groot N.N."/>
        </authorList>
    </citation>
    <scope>NUCLEOTIDE SEQUENCE</scope>
</reference>
<protein>
    <recommendedName>
        <fullName evidence="1">Hemerythrin-like domain-containing protein</fullName>
    </recommendedName>
</protein>
<organism evidence="2">
    <name type="scientific">hydrothermal vent metagenome</name>
    <dbReference type="NCBI Taxonomy" id="652676"/>
    <lineage>
        <taxon>unclassified sequences</taxon>
        <taxon>metagenomes</taxon>
        <taxon>ecological metagenomes</taxon>
    </lineage>
</organism>
<dbReference type="Gene3D" id="1.20.120.520">
    <property type="entry name" value="nmb1532 protein domain like"/>
    <property type="match status" value="1"/>
</dbReference>
<dbReference type="Pfam" id="PF01814">
    <property type="entry name" value="Hemerythrin"/>
    <property type="match status" value="1"/>
</dbReference>
<dbReference type="GO" id="GO:0005886">
    <property type="term" value="C:plasma membrane"/>
    <property type="evidence" value="ECO:0007669"/>
    <property type="project" value="TreeGrafter"/>
</dbReference>
<dbReference type="PANTHER" id="PTHR39966:SF3">
    <property type="entry name" value="DUF438 DOMAIN-CONTAINING PROTEIN"/>
    <property type="match status" value="1"/>
</dbReference>
<dbReference type="InterPro" id="IPR012312">
    <property type="entry name" value="Hemerythrin-like"/>
</dbReference>
<evidence type="ECO:0000259" key="1">
    <source>
        <dbReference type="Pfam" id="PF01814"/>
    </source>
</evidence>
<name>A0A1W1EAS4_9ZZZZ</name>
<accession>A0A1W1EAS4</accession>
<feature type="domain" description="Hemerythrin-like" evidence="1">
    <location>
        <begin position="3"/>
        <end position="125"/>
    </location>
</feature>
<sequence>MNISQFMTNEHRECDTHFAAVEQAAAKGDWEEAEKAFLRFSDETLTHFKREEDELFVTFESQTGNTQGPTQVMRYEHEQVRGLIGKLAAALEAQDKDAYLSLCESMMILLQQHNMKEEQMLYAMCERLLPPDLKEEILEKMKQVTL</sequence>
<dbReference type="EMBL" id="FPIB01000026">
    <property type="protein sequence ID" value="SFV91028.1"/>
    <property type="molecule type" value="Genomic_DNA"/>
</dbReference>
<gene>
    <name evidence="2" type="ORF">MNB_SV-4-582</name>
</gene>
<dbReference type="AlphaFoldDB" id="A0A1W1EAS4"/>
<dbReference type="PANTHER" id="PTHR39966">
    <property type="entry name" value="BLL2471 PROTEIN-RELATED"/>
    <property type="match status" value="1"/>
</dbReference>